<dbReference type="InterPro" id="IPR001810">
    <property type="entry name" value="F-box_dom"/>
</dbReference>
<name>A0A9N9UD14_9HYPO</name>
<keyword evidence="7" id="KW-1185">Reference proteome</keyword>
<dbReference type="PANTHER" id="PTHR24198:SF165">
    <property type="entry name" value="ANKYRIN REPEAT-CONTAINING PROTEIN-RELATED"/>
    <property type="match status" value="1"/>
</dbReference>
<evidence type="ECO:0000256" key="4">
    <source>
        <dbReference type="SAM" id="MobiDB-lite"/>
    </source>
</evidence>
<dbReference type="Gene3D" id="1.25.40.20">
    <property type="entry name" value="Ankyrin repeat-containing domain"/>
    <property type="match status" value="3"/>
</dbReference>
<evidence type="ECO:0000313" key="7">
    <source>
        <dbReference type="Proteomes" id="UP000754883"/>
    </source>
</evidence>
<keyword evidence="1" id="KW-0677">Repeat</keyword>
<sequence>MSILSLPNEVLCAICEISGEDRRSHERDLYSIARTCRRLFHIALPSLYRSNFLSKYGSALEWAIEGNRTAVIQRALDSGLDAVRLEHLRLAIVHGPDGLFTRLWQYKAEHGGVENPNTYLPHDGFRRSTLFTTARNYGRYDAFKTLLETRRMFAKDRDQALWDAAHDGSHELVKLLLEHGANAMALHWHNMSPLSVAARCIKRCDSAKNVTSNHDGFMETTRHLLNHGVDIEHRDDERYTALDYAATAGHCQIVELLASYGADLNAKHPRLGYTALHISIWLGVGRLDMTELLLRLGADASATDDLGRSPLFFLNSSCKETIPIAKVLLESGASMEAKGDTLLRHAVAYGMPELAKFLIEEHGVDVNAVDHKGETLFCTAVGWRASIELIKFLIERGADTTMRGEGASYAMLRMVQEGTADFIRVVLENVANLKEVMGWKSLRDLVYKDRWKKSMLHAALDRKSQEIVDLMIQFGGHEGYLANNEGGRLHQGAITGDIALMQSVLDTGASLDADRDVRGDTALVVAINLGVTASINWLLEKGASPNTEGIWFSKLTPLHHATGRDAIEAVRVLLKHGAKVGSKTGAGETALHMASRSGNTEIVKMLLESGAHIWDPDDRGMTPMQLASQFHPKTVLPLLTEKPLKAGKSRRSRRRNRKRTSR</sequence>
<evidence type="ECO:0000256" key="1">
    <source>
        <dbReference type="ARBA" id="ARBA00022737"/>
    </source>
</evidence>
<organism evidence="6 7">
    <name type="scientific">Clonostachys byssicola</name>
    <dbReference type="NCBI Taxonomy" id="160290"/>
    <lineage>
        <taxon>Eukaryota</taxon>
        <taxon>Fungi</taxon>
        <taxon>Dikarya</taxon>
        <taxon>Ascomycota</taxon>
        <taxon>Pezizomycotina</taxon>
        <taxon>Sordariomycetes</taxon>
        <taxon>Hypocreomycetidae</taxon>
        <taxon>Hypocreales</taxon>
        <taxon>Bionectriaceae</taxon>
        <taxon>Clonostachys</taxon>
    </lineage>
</organism>
<dbReference type="InterPro" id="IPR002110">
    <property type="entry name" value="Ankyrin_rpt"/>
</dbReference>
<dbReference type="PROSITE" id="PS50088">
    <property type="entry name" value="ANK_REPEAT"/>
    <property type="match status" value="4"/>
</dbReference>
<comment type="caution">
    <text evidence="6">The sequence shown here is derived from an EMBL/GenBank/DDBJ whole genome shotgun (WGS) entry which is preliminary data.</text>
</comment>
<proteinExistence type="predicted"/>
<dbReference type="OrthoDB" id="426293at2759"/>
<evidence type="ECO:0000256" key="3">
    <source>
        <dbReference type="PROSITE-ProRule" id="PRU00023"/>
    </source>
</evidence>
<feature type="repeat" description="ANK" evidence="3">
    <location>
        <begin position="586"/>
        <end position="618"/>
    </location>
</feature>
<dbReference type="Pfam" id="PF12937">
    <property type="entry name" value="F-box-like"/>
    <property type="match status" value="1"/>
</dbReference>
<evidence type="ECO:0000313" key="6">
    <source>
        <dbReference type="EMBL" id="CAG9983237.1"/>
    </source>
</evidence>
<reference evidence="6" key="1">
    <citation type="submission" date="2021-10" db="EMBL/GenBank/DDBJ databases">
        <authorList>
            <person name="Piombo E."/>
        </authorList>
    </citation>
    <scope>NUCLEOTIDE SEQUENCE</scope>
</reference>
<dbReference type="PANTHER" id="PTHR24198">
    <property type="entry name" value="ANKYRIN REPEAT AND PROTEIN KINASE DOMAIN-CONTAINING PROTEIN"/>
    <property type="match status" value="1"/>
</dbReference>
<dbReference type="GO" id="GO:0005737">
    <property type="term" value="C:cytoplasm"/>
    <property type="evidence" value="ECO:0007669"/>
    <property type="project" value="TreeGrafter"/>
</dbReference>
<accession>A0A9N9UD14</accession>
<evidence type="ECO:0000256" key="2">
    <source>
        <dbReference type="ARBA" id="ARBA00023043"/>
    </source>
</evidence>
<dbReference type="Pfam" id="PF12796">
    <property type="entry name" value="Ank_2"/>
    <property type="match status" value="4"/>
</dbReference>
<feature type="region of interest" description="Disordered" evidence="4">
    <location>
        <begin position="637"/>
        <end position="662"/>
    </location>
</feature>
<dbReference type="InterPro" id="IPR036770">
    <property type="entry name" value="Ankyrin_rpt-contain_sf"/>
</dbReference>
<feature type="domain" description="F-box" evidence="5">
    <location>
        <begin position="3"/>
        <end position="53"/>
    </location>
</feature>
<feature type="compositionally biased region" description="Basic residues" evidence="4">
    <location>
        <begin position="645"/>
        <end position="662"/>
    </location>
</feature>
<evidence type="ECO:0000259" key="5">
    <source>
        <dbReference type="Pfam" id="PF12937"/>
    </source>
</evidence>
<keyword evidence="2 3" id="KW-0040">ANK repeat</keyword>
<feature type="repeat" description="ANK" evidence="3">
    <location>
        <begin position="271"/>
        <end position="305"/>
    </location>
</feature>
<dbReference type="EMBL" id="CABFNO020001361">
    <property type="protein sequence ID" value="CAG9983237.1"/>
    <property type="molecule type" value="Genomic_DNA"/>
</dbReference>
<dbReference type="PROSITE" id="PS50297">
    <property type="entry name" value="ANK_REP_REGION"/>
    <property type="match status" value="4"/>
</dbReference>
<dbReference type="AlphaFoldDB" id="A0A9N9UD14"/>
<protein>
    <recommendedName>
        <fullName evidence="5">F-box domain-containing protein</fullName>
    </recommendedName>
</protein>
<feature type="repeat" description="ANK" evidence="3">
    <location>
        <begin position="237"/>
        <end position="269"/>
    </location>
</feature>
<dbReference type="SUPFAM" id="SSF48403">
    <property type="entry name" value="Ankyrin repeat"/>
    <property type="match status" value="2"/>
</dbReference>
<dbReference type="SMART" id="SM00248">
    <property type="entry name" value="ANK"/>
    <property type="match status" value="12"/>
</dbReference>
<gene>
    <name evidence="6" type="ORF">CBYS24578_00010244</name>
</gene>
<dbReference type="Proteomes" id="UP000754883">
    <property type="component" value="Unassembled WGS sequence"/>
</dbReference>
<feature type="repeat" description="ANK" evidence="3">
    <location>
        <begin position="553"/>
        <end position="585"/>
    </location>
</feature>